<protein>
    <submittedName>
        <fullName evidence="10">Protein tumorous imaginal disc</fullName>
    </submittedName>
</protein>
<feature type="zinc finger region" description="CR-type" evidence="6">
    <location>
        <begin position="226"/>
        <end position="304"/>
    </location>
</feature>
<dbReference type="Pfam" id="PF01556">
    <property type="entry name" value="DnaJ_C"/>
    <property type="match status" value="1"/>
</dbReference>
<evidence type="ECO:0000259" key="8">
    <source>
        <dbReference type="PROSITE" id="PS50076"/>
    </source>
</evidence>
<proteinExistence type="inferred from homology"/>
<evidence type="ECO:0000313" key="10">
    <source>
        <dbReference type="EMBL" id="KAK6617949.1"/>
    </source>
</evidence>
<dbReference type="InterPro" id="IPR001623">
    <property type="entry name" value="DnaJ_domain"/>
</dbReference>
<dbReference type="EMBL" id="JAWJWF010000050">
    <property type="protein sequence ID" value="KAK6617949.1"/>
    <property type="molecule type" value="Genomic_DNA"/>
</dbReference>
<feature type="compositionally biased region" description="Basic and acidic residues" evidence="7">
    <location>
        <begin position="446"/>
        <end position="460"/>
    </location>
</feature>
<evidence type="ECO:0000259" key="9">
    <source>
        <dbReference type="PROSITE" id="PS51188"/>
    </source>
</evidence>
<dbReference type="Pfam" id="PF00226">
    <property type="entry name" value="DnaJ"/>
    <property type="match status" value="1"/>
</dbReference>
<dbReference type="InterPro" id="IPR051938">
    <property type="entry name" value="Apopto_cytoskel_mod"/>
</dbReference>
<evidence type="ECO:0000256" key="6">
    <source>
        <dbReference type="PROSITE-ProRule" id="PRU00546"/>
    </source>
</evidence>
<keyword evidence="1 6" id="KW-0479">Metal-binding</keyword>
<dbReference type="SUPFAM" id="SSF57938">
    <property type="entry name" value="DnaJ/Hsp40 cysteine-rich domain"/>
    <property type="match status" value="1"/>
</dbReference>
<sequence length="551" mass="60584">MASTRCLLGIFNSKSSNSTNLKSLSSILKHSYANCYRCKIIISKSCPSSSFLQNFHPFPQYGVKKFHTTAKTQKKRDFYDVLGVPRNASAKDIKKAYYELAKKYHPDTNKDDPNSAKKFQEVSEAYECLSDTSKRKQYDQWGTTAEQMGGMGGASTSGGQTGKGFSNHEWHFRSTMDPEELFRKIFGDAGMKGGGFGEFEDFGDTYGFGAAQEVTMKLTLTQAARGVNKDVVVNVVDTCPACSGSRAAPGTKPVKCQYCNGTGMETISTGPFVMRSTCRYCHGSRTYIRHPCLECEGKGNTIQRKKVTVPVPAGVEDGQTVRMAVGKREIFITFRIEKSDYFKRDGADIHTDATISLSQAILGGTIRVQGIYEDQTIQITPGTSSHTRIRLSGKGMKKVSTLGYGDHYVNIKISIPTKLNGKQKALIQAYAELEEDTPGVVHGVTYKKDGSKDRDSDGFEKMAGSSSEPSSSDKEDTGLKVCVTEPQVLLQSIRNALLGTDKKREKLENGPERKRDLSNGPSQFGNEGSETKNNSAISSYDDDDDEHDQQK</sequence>
<dbReference type="SUPFAM" id="SSF49493">
    <property type="entry name" value="HSP40/DnaJ peptide-binding domain"/>
    <property type="match status" value="2"/>
</dbReference>
<dbReference type="SMART" id="SM00271">
    <property type="entry name" value="DnaJ"/>
    <property type="match status" value="1"/>
</dbReference>
<gene>
    <name evidence="10" type="primary">L(2)TID</name>
    <name evidence="10" type="ORF">RUM44_002391</name>
</gene>
<dbReference type="InterPro" id="IPR036869">
    <property type="entry name" value="J_dom_sf"/>
</dbReference>
<name>A0ABR1AEP4_POLSC</name>
<evidence type="ECO:0000256" key="4">
    <source>
        <dbReference type="ARBA" id="ARBA00022833"/>
    </source>
</evidence>
<feature type="domain" description="J" evidence="8">
    <location>
        <begin position="77"/>
        <end position="142"/>
    </location>
</feature>
<dbReference type="PROSITE" id="PS00636">
    <property type="entry name" value="DNAJ_1"/>
    <property type="match status" value="1"/>
</dbReference>
<dbReference type="Gene3D" id="2.60.260.20">
    <property type="entry name" value="Urease metallochaperone UreE, N-terminal domain"/>
    <property type="match status" value="2"/>
</dbReference>
<evidence type="ECO:0000256" key="1">
    <source>
        <dbReference type="ARBA" id="ARBA00022723"/>
    </source>
</evidence>
<dbReference type="Proteomes" id="UP001359485">
    <property type="component" value="Unassembled WGS sequence"/>
</dbReference>
<dbReference type="CDD" id="cd10747">
    <property type="entry name" value="DnaJ_C"/>
    <property type="match status" value="1"/>
</dbReference>
<dbReference type="PANTHER" id="PTHR44145">
    <property type="entry name" value="DNAJ HOMOLOG SUBFAMILY A MEMBER 3, MITOCHONDRIAL"/>
    <property type="match status" value="1"/>
</dbReference>
<feature type="region of interest" description="Disordered" evidence="7">
    <location>
        <begin position="442"/>
        <end position="479"/>
    </location>
</feature>
<dbReference type="PROSITE" id="PS50076">
    <property type="entry name" value="DNAJ_2"/>
    <property type="match status" value="1"/>
</dbReference>
<dbReference type="InterPro" id="IPR002939">
    <property type="entry name" value="DnaJ_C"/>
</dbReference>
<dbReference type="Gene3D" id="1.10.287.110">
    <property type="entry name" value="DnaJ domain"/>
    <property type="match status" value="1"/>
</dbReference>
<evidence type="ECO:0000256" key="3">
    <source>
        <dbReference type="ARBA" id="ARBA00022771"/>
    </source>
</evidence>
<dbReference type="PANTHER" id="PTHR44145:SF3">
    <property type="entry name" value="DNAJ HOMOLOG SUBFAMILY A MEMBER 3, MITOCHONDRIAL"/>
    <property type="match status" value="1"/>
</dbReference>
<dbReference type="PROSITE" id="PS51188">
    <property type="entry name" value="ZF_CR"/>
    <property type="match status" value="1"/>
</dbReference>
<evidence type="ECO:0000256" key="7">
    <source>
        <dbReference type="SAM" id="MobiDB-lite"/>
    </source>
</evidence>
<evidence type="ECO:0000256" key="2">
    <source>
        <dbReference type="ARBA" id="ARBA00022737"/>
    </source>
</evidence>
<feature type="domain" description="CR-type" evidence="9">
    <location>
        <begin position="226"/>
        <end position="304"/>
    </location>
</feature>
<evidence type="ECO:0000313" key="11">
    <source>
        <dbReference type="Proteomes" id="UP001359485"/>
    </source>
</evidence>
<dbReference type="CDD" id="cd06257">
    <property type="entry name" value="DnaJ"/>
    <property type="match status" value="1"/>
</dbReference>
<dbReference type="CDD" id="cd10719">
    <property type="entry name" value="DnaJ_zf"/>
    <property type="match status" value="1"/>
</dbReference>
<feature type="compositionally biased region" description="Polar residues" evidence="7">
    <location>
        <begin position="519"/>
        <end position="538"/>
    </location>
</feature>
<dbReference type="InterPro" id="IPR012724">
    <property type="entry name" value="DnaJ"/>
</dbReference>
<dbReference type="InterPro" id="IPR008971">
    <property type="entry name" value="HSP40/DnaJ_pept-bd"/>
</dbReference>
<dbReference type="Pfam" id="PF00684">
    <property type="entry name" value="DnaJ_CXXCXGXG"/>
    <property type="match status" value="1"/>
</dbReference>
<organism evidence="10 11">
    <name type="scientific">Polyplax serrata</name>
    <name type="common">Common mouse louse</name>
    <dbReference type="NCBI Taxonomy" id="468196"/>
    <lineage>
        <taxon>Eukaryota</taxon>
        <taxon>Metazoa</taxon>
        <taxon>Ecdysozoa</taxon>
        <taxon>Arthropoda</taxon>
        <taxon>Hexapoda</taxon>
        <taxon>Insecta</taxon>
        <taxon>Pterygota</taxon>
        <taxon>Neoptera</taxon>
        <taxon>Paraneoptera</taxon>
        <taxon>Psocodea</taxon>
        <taxon>Troctomorpha</taxon>
        <taxon>Phthiraptera</taxon>
        <taxon>Anoplura</taxon>
        <taxon>Polyplacidae</taxon>
        <taxon>Polyplax</taxon>
    </lineage>
</organism>
<keyword evidence="11" id="KW-1185">Reference proteome</keyword>
<dbReference type="InterPro" id="IPR001305">
    <property type="entry name" value="HSP_DnaJ_Cys-rich_dom"/>
</dbReference>
<accession>A0ABR1AEP4</accession>
<feature type="region of interest" description="Disordered" evidence="7">
    <location>
        <begin position="494"/>
        <end position="551"/>
    </location>
</feature>
<evidence type="ECO:0000256" key="5">
    <source>
        <dbReference type="ARBA" id="ARBA00023186"/>
    </source>
</evidence>
<dbReference type="SUPFAM" id="SSF46565">
    <property type="entry name" value="Chaperone J-domain"/>
    <property type="match status" value="1"/>
</dbReference>
<keyword evidence="2" id="KW-0677">Repeat</keyword>
<keyword evidence="5" id="KW-0143">Chaperone</keyword>
<dbReference type="InterPro" id="IPR036410">
    <property type="entry name" value="HSP_DnaJ_Cys-rich_dom_sf"/>
</dbReference>
<feature type="compositionally biased region" description="Acidic residues" evidence="7">
    <location>
        <begin position="540"/>
        <end position="551"/>
    </location>
</feature>
<reference evidence="10 11" key="1">
    <citation type="submission" date="2023-09" db="EMBL/GenBank/DDBJ databases">
        <title>Genomes of two closely related lineages of the louse Polyplax serrata with different host specificities.</title>
        <authorList>
            <person name="Martinu J."/>
            <person name="Tarabai H."/>
            <person name="Stefka J."/>
            <person name="Hypsa V."/>
        </authorList>
    </citation>
    <scope>NUCLEOTIDE SEQUENCE [LARGE SCALE GENOMIC DNA]</scope>
    <source>
        <strain evidence="10">98ZLc_SE</strain>
    </source>
</reference>
<comment type="caution">
    <text evidence="10">The sequence shown here is derived from an EMBL/GenBank/DDBJ whole genome shotgun (WGS) entry which is preliminary data.</text>
</comment>
<feature type="compositionally biased region" description="Basic and acidic residues" evidence="7">
    <location>
        <begin position="500"/>
        <end position="517"/>
    </location>
</feature>
<dbReference type="Gene3D" id="2.10.230.10">
    <property type="entry name" value="Heat shock protein DnaJ, cysteine-rich domain"/>
    <property type="match status" value="1"/>
</dbReference>
<dbReference type="InterPro" id="IPR018253">
    <property type="entry name" value="DnaJ_domain_CS"/>
</dbReference>
<dbReference type="HAMAP" id="MF_01152">
    <property type="entry name" value="DnaJ"/>
    <property type="match status" value="1"/>
</dbReference>
<dbReference type="PRINTS" id="PR00625">
    <property type="entry name" value="JDOMAIN"/>
</dbReference>
<keyword evidence="4 6" id="KW-0862">Zinc</keyword>
<keyword evidence="3 6" id="KW-0863">Zinc-finger</keyword>